<dbReference type="PANTHER" id="PTHR12475:SF4">
    <property type="entry name" value="PROTEIN THEM6"/>
    <property type="match status" value="1"/>
</dbReference>
<organism evidence="1 2">
    <name type="scientific">Allosaccharopolyspora coralli</name>
    <dbReference type="NCBI Taxonomy" id="2665642"/>
    <lineage>
        <taxon>Bacteria</taxon>
        <taxon>Bacillati</taxon>
        <taxon>Actinomycetota</taxon>
        <taxon>Actinomycetes</taxon>
        <taxon>Pseudonocardiales</taxon>
        <taxon>Pseudonocardiaceae</taxon>
        <taxon>Allosaccharopolyspora</taxon>
    </lineage>
</organism>
<dbReference type="Pfam" id="PF13279">
    <property type="entry name" value="4HBT_2"/>
    <property type="match status" value="1"/>
</dbReference>
<dbReference type="CDD" id="cd00586">
    <property type="entry name" value="4HBT"/>
    <property type="match status" value="1"/>
</dbReference>
<keyword evidence="2" id="KW-1185">Reference proteome</keyword>
<dbReference type="PANTHER" id="PTHR12475">
    <property type="match status" value="1"/>
</dbReference>
<sequence length="185" mass="21367">MNMYLRLLVVLIRARVRGAGPVLGPGRIPLRVRPTDLDPLGHMNNGVYFSIFDLGRIDLMLRSGMYRRFNRAGWFGVVTAETGTFRRELKPFRRFELDTRVLGWDERHLYYEHRIVSEGRLANSAVIQIRFLSRTGERIEPQRVMDLLDDDIVRPELPAWVLDWAKSTFHHAKAAEADAAEALAH</sequence>
<name>A0A5Q3Q5T0_9PSEU</name>
<dbReference type="SUPFAM" id="SSF54637">
    <property type="entry name" value="Thioesterase/thiol ester dehydrase-isomerase"/>
    <property type="match status" value="1"/>
</dbReference>
<dbReference type="KEGG" id="sace:GIY23_04100"/>
<reference evidence="2" key="1">
    <citation type="submission" date="2019-11" db="EMBL/GenBank/DDBJ databases">
        <title>The complete genome sequence of Saccharopolyspora sp. E2A.</title>
        <authorList>
            <person name="Zhang G."/>
        </authorList>
    </citation>
    <scope>NUCLEOTIDE SEQUENCE [LARGE SCALE GENOMIC DNA]</scope>
    <source>
        <strain evidence="2">E2A</strain>
    </source>
</reference>
<proteinExistence type="predicted"/>
<evidence type="ECO:0000313" key="2">
    <source>
        <dbReference type="Proteomes" id="UP000371041"/>
    </source>
</evidence>
<dbReference type="Gene3D" id="3.10.129.10">
    <property type="entry name" value="Hotdog Thioesterase"/>
    <property type="match status" value="1"/>
</dbReference>
<dbReference type="RefSeq" id="WP_154075439.1">
    <property type="nucleotide sequence ID" value="NZ_CP045929.1"/>
</dbReference>
<dbReference type="AlphaFoldDB" id="A0A5Q3Q5T0"/>
<gene>
    <name evidence="1" type="ORF">GIY23_04100</name>
</gene>
<evidence type="ECO:0000313" key="1">
    <source>
        <dbReference type="EMBL" id="QGK68836.1"/>
    </source>
</evidence>
<dbReference type="Proteomes" id="UP000371041">
    <property type="component" value="Chromosome"/>
</dbReference>
<dbReference type="EMBL" id="CP045929">
    <property type="protein sequence ID" value="QGK68836.1"/>
    <property type="molecule type" value="Genomic_DNA"/>
</dbReference>
<dbReference type="InterPro" id="IPR029069">
    <property type="entry name" value="HotDog_dom_sf"/>
</dbReference>
<accession>A0A5Q3Q5T0</accession>
<protein>
    <submittedName>
        <fullName evidence="1">Thioesterase</fullName>
    </submittedName>
</protein>
<dbReference type="InterPro" id="IPR051490">
    <property type="entry name" value="THEM6_lcsJ_thioesterase"/>
</dbReference>